<proteinExistence type="predicted"/>
<evidence type="ECO:0000313" key="2">
    <source>
        <dbReference type="EMBL" id="WMN07727.1"/>
    </source>
</evidence>
<dbReference type="Pfam" id="PF01494">
    <property type="entry name" value="FAD_binding_3"/>
    <property type="match status" value="1"/>
</dbReference>
<dbReference type="GO" id="GO:0071949">
    <property type="term" value="F:FAD binding"/>
    <property type="evidence" value="ECO:0007669"/>
    <property type="project" value="InterPro"/>
</dbReference>
<dbReference type="GO" id="GO:0016491">
    <property type="term" value="F:oxidoreductase activity"/>
    <property type="evidence" value="ECO:0007669"/>
    <property type="project" value="UniProtKB-KW"/>
</dbReference>
<dbReference type="Gene3D" id="3.50.50.60">
    <property type="entry name" value="FAD/NAD(P)-binding domain"/>
    <property type="match status" value="1"/>
</dbReference>
<keyword evidence="3" id="KW-1185">Reference proteome</keyword>
<dbReference type="SUPFAM" id="SSF51905">
    <property type="entry name" value="FAD/NAD(P)-binding domain"/>
    <property type="match status" value="1"/>
</dbReference>
<dbReference type="PANTHER" id="PTHR42685:SF22">
    <property type="entry name" value="CONDITIONED MEDIUM FACTOR RECEPTOR 1"/>
    <property type="match status" value="1"/>
</dbReference>
<dbReference type="PRINTS" id="PR00420">
    <property type="entry name" value="RNGMNOXGNASE"/>
</dbReference>
<reference evidence="2" key="1">
    <citation type="submission" date="2023-08" db="EMBL/GenBank/DDBJ databases">
        <title>Comparative genomics and taxonomic characterization of three novel marine species of genus Marivirga.</title>
        <authorList>
            <person name="Muhammad N."/>
            <person name="Kim S.-G."/>
        </authorList>
    </citation>
    <scope>NUCLEOTIDE SEQUENCE [LARGE SCALE GENOMIC DNA]</scope>
    <source>
        <strain evidence="2">ABR2-2</strain>
    </source>
</reference>
<name>A0AA51N7T3_9BACT</name>
<dbReference type="EC" id="1.-.-.-" evidence="2"/>
<keyword evidence="2" id="KW-0560">Oxidoreductase</keyword>
<evidence type="ECO:0000259" key="1">
    <source>
        <dbReference type="Pfam" id="PF01494"/>
    </source>
</evidence>
<dbReference type="InterPro" id="IPR002938">
    <property type="entry name" value="FAD-bd"/>
</dbReference>
<feature type="domain" description="FAD-binding" evidence="1">
    <location>
        <begin position="7"/>
        <end position="308"/>
    </location>
</feature>
<dbReference type="EMBL" id="CP129970">
    <property type="protein sequence ID" value="WMN07727.1"/>
    <property type="molecule type" value="Genomic_DNA"/>
</dbReference>
<dbReference type="RefSeq" id="WP_308357947.1">
    <property type="nucleotide sequence ID" value="NZ_CP129970.2"/>
</dbReference>
<dbReference type="InterPro" id="IPR050407">
    <property type="entry name" value="Geranylgeranyl_reductase"/>
</dbReference>
<gene>
    <name evidence="2" type="ORF">QYS48_29680</name>
</gene>
<dbReference type="PANTHER" id="PTHR42685">
    <property type="entry name" value="GERANYLGERANYL DIPHOSPHATE REDUCTASE"/>
    <property type="match status" value="1"/>
</dbReference>
<organism evidence="2 3">
    <name type="scientific">Marivirga arenosa</name>
    <dbReference type="NCBI Taxonomy" id="3059076"/>
    <lineage>
        <taxon>Bacteria</taxon>
        <taxon>Pseudomonadati</taxon>
        <taxon>Bacteroidota</taxon>
        <taxon>Cytophagia</taxon>
        <taxon>Cytophagales</taxon>
        <taxon>Marivirgaceae</taxon>
        <taxon>Marivirga</taxon>
    </lineage>
</organism>
<evidence type="ECO:0000313" key="3">
    <source>
        <dbReference type="Proteomes" id="UP001244443"/>
    </source>
</evidence>
<dbReference type="Proteomes" id="UP001244443">
    <property type="component" value="Chromosome"/>
</dbReference>
<protein>
    <submittedName>
        <fullName evidence="2">NAD(P)/FAD-dependent oxidoreductase</fullName>
        <ecNumber evidence="2">1.-.-.-</ecNumber>
    </submittedName>
</protein>
<dbReference type="AlphaFoldDB" id="A0AA51N7T3"/>
<dbReference type="InterPro" id="IPR036188">
    <property type="entry name" value="FAD/NAD-bd_sf"/>
</dbReference>
<sequence>MDKKKNQVIVVGGGLAGLISSICLQRTGIQACLIEKKQYPFHRVCGEYISKEVAPFLKRLNLYPEHLNPSELTHFNLSDIKGNVAKVDLPLGGFGVSRYAFDEFLYEKALECGVEIFTNTEVTDIQFKNDVFTVHLKTGNSLQAEFVINAYGKRSKLDKEFNRNFINKRSPFMGVKYHAKVDFPKDVIGLYNFKGGYCGVSHVEDNTVNICYLTKRKNLKKHKSIADMEKEFLFENPILKEIFEGSVFLFDKPEVINEISFEQKSTIENHMLMTGDTAGLITPLCGNGMAMAIHSGYLASCSIIKFYNSSENRREKIETDYKKNWEKNFSNRLWVGRKTQNLFGNQFRSSLAIKFVKAFPLLAKKLIQQTHGEVF</sequence>
<accession>A0AA51N7T3</accession>